<dbReference type="GO" id="GO:0071949">
    <property type="term" value="F:FAD binding"/>
    <property type="evidence" value="ECO:0007669"/>
    <property type="project" value="TreeGrafter"/>
</dbReference>
<dbReference type="GO" id="GO:0009086">
    <property type="term" value="P:methionine biosynthetic process"/>
    <property type="evidence" value="ECO:0007669"/>
    <property type="project" value="TreeGrafter"/>
</dbReference>
<gene>
    <name evidence="2" type="ORF">MEDL_26701</name>
</gene>
<accession>A0A8S3S1B1</accession>
<keyword evidence="2" id="KW-0560">Oxidoreductase</keyword>
<evidence type="ECO:0000259" key="1">
    <source>
        <dbReference type="Pfam" id="PF21895"/>
    </source>
</evidence>
<name>A0A8S3S1B1_MYTED</name>
<proteinExistence type="predicted"/>
<dbReference type="InterPro" id="IPR053806">
    <property type="entry name" value="MTHFR_C"/>
</dbReference>
<dbReference type="Pfam" id="PF21895">
    <property type="entry name" value="MTHFR_C"/>
    <property type="match status" value="1"/>
</dbReference>
<dbReference type="Proteomes" id="UP000683360">
    <property type="component" value="Unassembled WGS sequence"/>
</dbReference>
<dbReference type="AlphaFoldDB" id="A0A8S3S1B1"/>
<evidence type="ECO:0000313" key="2">
    <source>
        <dbReference type="EMBL" id="CAG2212730.1"/>
    </source>
</evidence>
<evidence type="ECO:0000313" key="3">
    <source>
        <dbReference type="Proteomes" id="UP000683360"/>
    </source>
</evidence>
<reference evidence="2" key="1">
    <citation type="submission" date="2021-03" db="EMBL/GenBank/DDBJ databases">
        <authorList>
            <person name="Bekaert M."/>
        </authorList>
    </citation>
    <scope>NUCLEOTIDE SEQUENCE</scope>
</reference>
<dbReference type="EC" id="1.5.1.20" evidence="2"/>
<protein>
    <submittedName>
        <fullName evidence="2">MetF</fullName>
        <ecNumber evidence="2">1.5.1.20</ecNumber>
    </submittedName>
</protein>
<sequence length="196" mass="23183">MRPNSYVHRTSNWDEFPNGRCGNSSAASFGDISDYYLSYLKHKSPKEDMLNMWGSELKSEEDVWRVFYSYITGEPNSEGVKVKNIPWVDEELYPETSLIQEKLAVVNKRGVMTINYQPNINAAPSTCWMWYSRRIYFSEGLHEVAYLEFFTSAENVAELKKILEDYPYVNYHIINHNMKRLKEELENKFRDRSDIF</sequence>
<dbReference type="GO" id="GO:0035999">
    <property type="term" value="P:tetrahydrofolate interconversion"/>
    <property type="evidence" value="ECO:0007669"/>
    <property type="project" value="TreeGrafter"/>
</dbReference>
<dbReference type="PANTHER" id="PTHR45754">
    <property type="entry name" value="METHYLENETETRAHYDROFOLATE REDUCTASE"/>
    <property type="match status" value="1"/>
</dbReference>
<dbReference type="OrthoDB" id="16284at2759"/>
<organism evidence="2 3">
    <name type="scientific">Mytilus edulis</name>
    <name type="common">Blue mussel</name>
    <dbReference type="NCBI Taxonomy" id="6550"/>
    <lineage>
        <taxon>Eukaryota</taxon>
        <taxon>Metazoa</taxon>
        <taxon>Spiralia</taxon>
        <taxon>Lophotrochozoa</taxon>
        <taxon>Mollusca</taxon>
        <taxon>Bivalvia</taxon>
        <taxon>Autobranchia</taxon>
        <taxon>Pteriomorphia</taxon>
        <taxon>Mytilida</taxon>
        <taxon>Mytiloidea</taxon>
        <taxon>Mytilidae</taxon>
        <taxon>Mytilinae</taxon>
        <taxon>Mytilus</taxon>
    </lineage>
</organism>
<keyword evidence="3" id="KW-1185">Reference proteome</keyword>
<dbReference type="EMBL" id="CAJPWZ010001312">
    <property type="protein sequence ID" value="CAG2212730.1"/>
    <property type="molecule type" value="Genomic_DNA"/>
</dbReference>
<comment type="caution">
    <text evidence="2">The sequence shown here is derived from an EMBL/GenBank/DDBJ whole genome shotgun (WGS) entry which is preliminary data.</text>
</comment>
<dbReference type="GO" id="GO:0005829">
    <property type="term" value="C:cytosol"/>
    <property type="evidence" value="ECO:0007669"/>
    <property type="project" value="TreeGrafter"/>
</dbReference>
<dbReference type="PANTHER" id="PTHR45754:SF3">
    <property type="entry name" value="METHYLENETETRAHYDROFOLATE REDUCTASE (NADPH)"/>
    <property type="match status" value="1"/>
</dbReference>
<feature type="domain" description="MTHFR SAM-binding regulatory" evidence="1">
    <location>
        <begin position="2"/>
        <end position="182"/>
    </location>
</feature>
<dbReference type="GO" id="GO:0004489">
    <property type="term" value="F:methylenetetrahydrofolate reductase [NAD(P)H] activity"/>
    <property type="evidence" value="ECO:0007669"/>
    <property type="project" value="UniProtKB-EC"/>
</dbReference>